<evidence type="ECO:0000313" key="4">
    <source>
        <dbReference type="Proteomes" id="UP001055439"/>
    </source>
</evidence>
<keyword evidence="1" id="KW-0812">Transmembrane</keyword>
<feature type="transmembrane region" description="Helical" evidence="1">
    <location>
        <begin position="7"/>
        <end position="30"/>
    </location>
</feature>
<dbReference type="PANTHER" id="PTHR13018:SF98">
    <property type="entry name" value="TO DEHYDRATION PROTEIN, PUTATIVE, EXPRESSED-RELATED"/>
    <property type="match status" value="1"/>
</dbReference>
<protein>
    <recommendedName>
        <fullName evidence="2">CSC1/OSCA1-like N-terminal transmembrane domain-containing protein</fullName>
    </recommendedName>
</protein>
<dbReference type="InterPro" id="IPR045122">
    <property type="entry name" value="Csc1-like"/>
</dbReference>
<name>A0A9E7GZL8_9LILI</name>
<dbReference type="PANTHER" id="PTHR13018">
    <property type="entry name" value="PROBABLE MEMBRANE PROTEIN DUF221-RELATED"/>
    <property type="match status" value="1"/>
</dbReference>
<evidence type="ECO:0000256" key="1">
    <source>
        <dbReference type="SAM" id="Phobius"/>
    </source>
</evidence>
<keyword evidence="1" id="KW-0472">Membrane</keyword>
<reference evidence="3" key="1">
    <citation type="submission" date="2022-05" db="EMBL/GenBank/DDBJ databases">
        <title>The Musa troglodytarum L. genome provides insights into the mechanism of non-climacteric behaviour and enrichment of carotenoids.</title>
        <authorList>
            <person name="Wang J."/>
        </authorList>
    </citation>
    <scope>NUCLEOTIDE SEQUENCE</scope>
    <source>
        <tissue evidence="3">Leaf</tissue>
    </source>
</reference>
<dbReference type="AlphaFoldDB" id="A0A9E7GZL8"/>
<dbReference type="GO" id="GO:0005886">
    <property type="term" value="C:plasma membrane"/>
    <property type="evidence" value="ECO:0007669"/>
    <property type="project" value="TreeGrafter"/>
</dbReference>
<dbReference type="OrthoDB" id="1689567at2759"/>
<keyword evidence="1" id="KW-1133">Transmembrane helix</keyword>
<dbReference type="InterPro" id="IPR032880">
    <property type="entry name" value="CSC1/OSCA1-like_N"/>
</dbReference>
<proteinExistence type="predicted"/>
<feature type="transmembrane region" description="Helical" evidence="1">
    <location>
        <begin position="101"/>
        <end position="123"/>
    </location>
</feature>
<dbReference type="EMBL" id="CP097509">
    <property type="protein sequence ID" value="URE20952.1"/>
    <property type="molecule type" value="Genomic_DNA"/>
</dbReference>
<keyword evidence="4" id="KW-1185">Reference proteome</keyword>
<dbReference type="GO" id="GO:0005227">
    <property type="term" value="F:calcium-activated cation channel activity"/>
    <property type="evidence" value="ECO:0007669"/>
    <property type="project" value="InterPro"/>
</dbReference>
<feature type="domain" description="CSC1/OSCA1-like N-terminal transmembrane" evidence="2">
    <location>
        <begin position="7"/>
        <end position="130"/>
    </location>
</feature>
<sequence>MATLEDLGVSAFINIVGAFAFLILFAVLRIQPINDRVYFPKWYITGGRNSPRVRGRGVGKFVNLNLRTYFTFLNWMPGALRMSESEIIQHAGLDSAIYLRIYILGLKIFVPITVLALLVLIPVNVLRDSRRFREATFAVIRIGAARPKPAKSVTDGIEAG</sequence>
<dbReference type="Pfam" id="PF13967">
    <property type="entry name" value="RSN1_TM"/>
    <property type="match status" value="1"/>
</dbReference>
<accession>A0A9E7GZL8</accession>
<dbReference type="Proteomes" id="UP001055439">
    <property type="component" value="Chromosome 7"/>
</dbReference>
<evidence type="ECO:0000259" key="2">
    <source>
        <dbReference type="Pfam" id="PF13967"/>
    </source>
</evidence>
<gene>
    <name evidence="3" type="ORF">MUK42_11755</name>
</gene>
<evidence type="ECO:0000313" key="3">
    <source>
        <dbReference type="EMBL" id="URE20952.1"/>
    </source>
</evidence>
<organism evidence="3 4">
    <name type="scientific">Musa troglodytarum</name>
    <name type="common">fe'i banana</name>
    <dbReference type="NCBI Taxonomy" id="320322"/>
    <lineage>
        <taxon>Eukaryota</taxon>
        <taxon>Viridiplantae</taxon>
        <taxon>Streptophyta</taxon>
        <taxon>Embryophyta</taxon>
        <taxon>Tracheophyta</taxon>
        <taxon>Spermatophyta</taxon>
        <taxon>Magnoliopsida</taxon>
        <taxon>Liliopsida</taxon>
        <taxon>Zingiberales</taxon>
        <taxon>Musaceae</taxon>
        <taxon>Musa</taxon>
    </lineage>
</organism>